<comment type="caution">
    <text evidence="7">The sequence shown here is derived from an EMBL/GenBank/DDBJ whole genome shotgun (WGS) entry which is preliminary data.</text>
</comment>
<dbReference type="PANTHER" id="PTHR31828:SF20">
    <property type="entry name" value="PHOSPHOLIPASE A1"/>
    <property type="match status" value="1"/>
</dbReference>
<dbReference type="Proteomes" id="UP001054252">
    <property type="component" value="Unassembled WGS sequence"/>
</dbReference>
<evidence type="ECO:0000256" key="1">
    <source>
        <dbReference type="ARBA" id="ARBA00010701"/>
    </source>
</evidence>
<evidence type="ECO:0000256" key="5">
    <source>
        <dbReference type="RuleBase" id="RU367093"/>
    </source>
</evidence>
<keyword evidence="3 5" id="KW-0442">Lipid degradation</keyword>
<dbReference type="InterPro" id="IPR002921">
    <property type="entry name" value="Fungal_lipase-type"/>
</dbReference>
<keyword evidence="2 5" id="KW-0378">Hydrolase</keyword>
<keyword evidence="8" id="KW-1185">Reference proteome</keyword>
<dbReference type="EMBL" id="BPVZ01000008">
    <property type="protein sequence ID" value="GKU94438.1"/>
    <property type="molecule type" value="Genomic_DNA"/>
</dbReference>
<dbReference type="SUPFAM" id="SSF53474">
    <property type="entry name" value="alpha/beta-Hydrolases"/>
    <property type="match status" value="1"/>
</dbReference>
<comment type="function">
    <text evidence="5">Acylhydrolase that catalyzes the hydrolysis of phospholipids at the sn-1 position.</text>
</comment>
<dbReference type="InterPro" id="IPR029058">
    <property type="entry name" value="AB_hydrolase_fold"/>
</dbReference>
<gene>
    <name evidence="7" type="ORF">SLEP1_g7934</name>
</gene>
<dbReference type="EC" id="3.1.1.-" evidence="5"/>
<evidence type="ECO:0000256" key="3">
    <source>
        <dbReference type="ARBA" id="ARBA00022963"/>
    </source>
</evidence>
<sequence length="240" mass="27149">MGSIVKNWRELSGENNWERLLNPLDSDLCRFIVHCGERTQAIEDSVHEWVQEEVKRLVKHSYYKENGQVSITVTGHSVGAALATLNAVDLVVNQYNKPSNGSDNSGCMVSAIVSGCPRIGNDGFSQFLSRLKGIHILRITNADDPVPNLPKWLQIRFTYTHVGKELKINGVANTPDGEGETLEREYKLLNKFEDIIKEEYHVQPAWWVEMNKDMVQLDDGSWGLDLKYYAPIQGSDWTSV</sequence>
<dbReference type="Gene3D" id="3.40.50.1820">
    <property type="entry name" value="alpha/beta hydrolase"/>
    <property type="match status" value="2"/>
</dbReference>
<reference evidence="7 8" key="1">
    <citation type="journal article" date="2021" name="Commun. Biol.">
        <title>The genome of Shorea leprosula (Dipterocarpaceae) highlights the ecological relevance of drought in aseasonal tropical rainforests.</title>
        <authorList>
            <person name="Ng K.K.S."/>
            <person name="Kobayashi M.J."/>
            <person name="Fawcett J.A."/>
            <person name="Hatakeyama M."/>
            <person name="Paape T."/>
            <person name="Ng C.H."/>
            <person name="Ang C.C."/>
            <person name="Tnah L.H."/>
            <person name="Lee C.T."/>
            <person name="Nishiyama T."/>
            <person name="Sese J."/>
            <person name="O'Brien M.J."/>
            <person name="Copetti D."/>
            <person name="Mohd Noor M.I."/>
            <person name="Ong R.C."/>
            <person name="Putra M."/>
            <person name="Sireger I.Z."/>
            <person name="Indrioko S."/>
            <person name="Kosugi Y."/>
            <person name="Izuno A."/>
            <person name="Isagi Y."/>
            <person name="Lee S.L."/>
            <person name="Shimizu K.K."/>
        </authorList>
    </citation>
    <scope>NUCLEOTIDE SEQUENCE [LARGE SCALE GENOMIC DNA]</scope>
    <source>
        <strain evidence="7">214</strain>
    </source>
</reference>
<evidence type="ECO:0000259" key="6">
    <source>
        <dbReference type="Pfam" id="PF01764"/>
    </source>
</evidence>
<dbReference type="GO" id="GO:0008970">
    <property type="term" value="F:phospholipase A1 activity"/>
    <property type="evidence" value="ECO:0007669"/>
    <property type="project" value="UniProtKB-UniRule"/>
</dbReference>
<evidence type="ECO:0000256" key="4">
    <source>
        <dbReference type="ARBA" id="ARBA00023098"/>
    </source>
</evidence>
<evidence type="ECO:0000313" key="7">
    <source>
        <dbReference type="EMBL" id="GKU94438.1"/>
    </source>
</evidence>
<feature type="domain" description="Fungal lipase-type" evidence="6">
    <location>
        <begin position="46"/>
        <end position="151"/>
    </location>
</feature>
<dbReference type="CDD" id="cd00519">
    <property type="entry name" value="Lipase_3"/>
    <property type="match status" value="1"/>
</dbReference>
<comment type="similarity">
    <text evidence="1 5">Belongs to the AB hydrolase superfamily. Lipase family.</text>
</comment>
<dbReference type="GO" id="GO:0016042">
    <property type="term" value="P:lipid catabolic process"/>
    <property type="evidence" value="ECO:0007669"/>
    <property type="project" value="UniProtKB-UniRule"/>
</dbReference>
<name>A0AAV5I932_9ROSI</name>
<proteinExistence type="inferred from homology"/>
<organism evidence="7 8">
    <name type="scientific">Rubroshorea leprosula</name>
    <dbReference type="NCBI Taxonomy" id="152421"/>
    <lineage>
        <taxon>Eukaryota</taxon>
        <taxon>Viridiplantae</taxon>
        <taxon>Streptophyta</taxon>
        <taxon>Embryophyta</taxon>
        <taxon>Tracheophyta</taxon>
        <taxon>Spermatophyta</taxon>
        <taxon>Magnoliopsida</taxon>
        <taxon>eudicotyledons</taxon>
        <taxon>Gunneridae</taxon>
        <taxon>Pentapetalae</taxon>
        <taxon>rosids</taxon>
        <taxon>malvids</taxon>
        <taxon>Malvales</taxon>
        <taxon>Dipterocarpaceae</taxon>
        <taxon>Rubroshorea</taxon>
    </lineage>
</organism>
<protein>
    <recommendedName>
        <fullName evidence="5">Phospholipase A1</fullName>
        <ecNumber evidence="5">3.1.1.-</ecNumber>
    </recommendedName>
</protein>
<dbReference type="Pfam" id="PF01764">
    <property type="entry name" value="Lipase_3"/>
    <property type="match status" value="1"/>
</dbReference>
<dbReference type="InterPro" id="IPR033556">
    <property type="entry name" value="PLA"/>
</dbReference>
<evidence type="ECO:0000256" key="2">
    <source>
        <dbReference type="ARBA" id="ARBA00022801"/>
    </source>
</evidence>
<dbReference type="AlphaFoldDB" id="A0AAV5I932"/>
<dbReference type="PANTHER" id="PTHR31828">
    <property type="entry name" value="PHOSPHOLIPASE A1-IIGAMMA"/>
    <property type="match status" value="1"/>
</dbReference>
<accession>A0AAV5I932</accession>
<keyword evidence="4 5" id="KW-0443">Lipid metabolism</keyword>
<evidence type="ECO:0000313" key="8">
    <source>
        <dbReference type="Proteomes" id="UP001054252"/>
    </source>
</evidence>